<evidence type="ECO:0000313" key="2">
    <source>
        <dbReference type="Proteomes" id="UP000284178"/>
    </source>
</evidence>
<comment type="caution">
    <text evidence="1">The sequence shown here is derived from an EMBL/GenBank/DDBJ whole genome shotgun (WGS) entry which is preliminary data.</text>
</comment>
<evidence type="ECO:0000313" key="1">
    <source>
        <dbReference type="EMBL" id="RGR76932.1"/>
    </source>
</evidence>
<gene>
    <name evidence="1" type="ORF">DWY25_01160</name>
</gene>
<dbReference type="AlphaFoldDB" id="A0A412G704"/>
<dbReference type="Proteomes" id="UP000284178">
    <property type="component" value="Unassembled WGS sequence"/>
</dbReference>
<accession>A0A412G704</accession>
<name>A0A412G704_9FIRM</name>
<reference evidence="1 2" key="1">
    <citation type="submission" date="2018-08" db="EMBL/GenBank/DDBJ databases">
        <title>A genome reference for cultivated species of the human gut microbiota.</title>
        <authorList>
            <person name="Zou Y."/>
            <person name="Xue W."/>
            <person name="Luo G."/>
        </authorList>
    </citation>
    <scope>NUCLEOTIDE SEQUENCE [LARGE SCALE GENOMIC DNA]</scope>
    <source>
        <strain evidence="1 2">AF24-29</strain>
    </source>
</reference>
<dbReference type="EMBL" id="QRUP01000001">
    <property type="protein sequence ID" value="RGR76932.1"/>
    <property type="molecule type" value="Genomic_DNA"/>
</dbReference>
<protein>
    <submittedName>
        <fullName evidence="1">Uncharacterized protein</fullName>
    </submittedName>
</protein>
<organism evidence="1 2">
    <name type="scientific">Holdemania filiformis</name>
    <dbReference type="NCBI Taxonomy" id="61171"/>
    <lineage>
        <taxon>Bacteria</taxon>
        <taxon>Bacillati</taxon>
        <taxon>Bacillota</taxon>
        <taxon>Erysipelotrichia</taxon>
        <taxon>Erysipelotrichales</taxon>
        <taxon>Erysipelotrichaceae</taxon>
        <taxon>Holdemania</taxon>
    </lineage>
</organism>
<sequence>MMNPKMIKILRKGNDREFLKLNEVRKETARINARLKPYQLDRPVKTVRDVYTLSILEEGLKNKQKIEELYEQTRTEMLDIWEIIDYLKRNEFVRPKIQAAIADMKKFTVEDKLVMIPFFDPLINALYDHETAVLELPQFFKMVKSFADKIVDPLIYGRLPYDAGFASPQVIFQNEQGFAVYEGRVHCLEIFAFDGTETELPLSLVCTGEKLDPAQGAPLAAAVLSQDPLQIRDACCASGYILPKLKSKIARISRP</sequence>
<keyword evidence="2" id="KW-1185">Reference proteome</keyword>
<proteinExistence type="predicted"/>